<organism evidence="2 3">
    <name type="scientific">Catenulispora subtropica</name>
    <dbReference type="NCBI Taxonomy" id="450798"/>
    <lineage>
        <taxon>Bacteria</taxon>
        <taxon>Bacillati</taxon>
        <taxon>Actinomycetota</taxon>
        <taxon>Actinomycetes</taxon>
        <taxon>Catenulisporales</taxon>
        <taxon>Catenulisporaceae</taxon>
        <taxon>Catenulispora</taxon>
    </lineage>
</organism>
<dbReference type="PROSITE" id="PS51186">
    <property type="entry name" value="GNAT"/>
    <property type="match status" value="1"/>
</dbReference>
<sequence length="257" mass="27550">MTFLDQVDRTSLAAARHFAAHEDGAVVREDAGLFMVASAYPFVRSLFYSSARRFDRGVPAEKAIAALRAFDDEHGSHLNLWLSLEGDPDLVAAAEAAGLTRGIELEDMATATPPALPEPAPGVELVRVADAATADAFGDVHRALRAEADQDPESVLHFASHAVLLDPRVHAYVAYLDGAPAACAMAFRHEETAGLFWVATKTEARNRGLGALVSAAPVRSVFQDGAESVTLTATALGAPVYRRLGFERFSTRTRYNS</sequence>
<dbReference type="EMBL" id="BAAAQM010000042">
    <property type="protein sequence ID" value="GAA1989551.1"/>
    <property type="molecule type" value="Genomic_DNA"/>
</dbReference>
<dbReference type="CDD" id="cd04301">
    <property type="entry name" value="NAT_SF"/>
    <property type="match status" value="1"/>
</dbReference>
<reference evidence="2 3" key="1">
    <citation type="journal article" date="2019" name="Int. J. Syst. Evol. Microbiol.">
        <title>The Global Catalogue of Microorganisms (GCM) 10K type strain sequencing project: providing services to taxonomists for standard genome sequencing and annotation.</title>
        <authorList>
            <consortium name="The Broad Institute Genomics Platform"/>
            <consortium name="The Broad Institute Genome Sequencing Center for Infectious Disease"/>
            <person name="Wu L."/>
            <person name="Ma J."/>
        </authorList>
    </citation>
    <scope>NUCLEOTIDE SEQUENCE [LARGE SCALE GENOMIC DNA]</scope>
    <source>
        <strain evidence="2 3">JCM 16013</strain>
    </source>
</reference>
<comment type="caution">
    <text evidence="2">The sequence shown here is derived from an EMBL/GenBank/DDBJ whole genome shotgun (WGS) entry which is preliminary data.</text>
</comment>
<dbReference type="InterPro" id="IPR016181">
    <property type="entry name" value="Acyl_CoA_acyltransferase"/>
</dbReference>
<dbReference type="SUPFAM" id="SSF55729">
    <property type="entry name" value="Acyl-CoA N-acyltransferases (Nat)"/>
    <property type="match status" value="1"/>
</dbReference>
<dbReference type="Pfam" id="PF13480">
    <property type="entry name" value="Acetyltransf_6"/>
    <property type="match status" value="1"/>
</dbReference>
<name>A0ABN2SMV8_9ACTN</name>
<evidence type="ECO:0000259" key="1">
    <source>
        <dbReference type="PROSITE" id="PS51186"/>
    </source>
</evidence>
<evidence type="ECO:0000313" key="3">
    <source>
        <dbReference type="Proteomes" id="UP001499854"/>
    </source>
</evidence>
<accession>A0ABN2SMV8</accession>
<evidence type="ECO:0000313" key="2">
    <source>
        <dbReference type="EMBL" id="GAA1989551.1"/>
    </source>
</evidence>
<protein>
    <recommendedName>
        <fullName evidence="1">N-acetyltransferase domain-containing protein</fullName>
    </recommendedName>
</protein>
<gene>
    <name evidence="2" type="ORF">GCM10009838_60690</name>
</gene>
<dbReference type="InterPro" id="IPR038740">
    <property type="entry name" value="BioF2-like_GNAT_dom"/>
</dbReference>
<dbReference type="RefSeq" id="WP_344660577.1">
    <property type="nucleotide sequence ID" value="NZ_BAAAQM010000042.1"/>
</dbReference>
<dbReference type="InterPro" id="IPR000182">
    <property type="entry name" value="GNAT_dom"/>
</dbReference>
<keyword evidence="3" id="KW-1185">Reference proteome</keyword>
<dbReference type="Proteomes" id="UP001499854">
    <property type="component" value="Unassembled WGS sequence"/>
</dbReference>
<dbReference type="Gene3D" id="3.40.630.30">
    <property type="match status" value="1"/>
</dbReference>
<proteinExistence type="predicted"/>
<feature type="domain" description="N-acetyltransferase" evidence="1">
    <location>
        <begin position="124"/>
        <end position="257"/>
    </location>
</feature>